<evidence type="ECO:0000313" key="3">
    <source>
        <dbReference type="EMBL" id="KAF0689688.1"/>
    </source>
</evidence>
<dbReference type="EMBL" id="CAADRA010006441">
    <property type="protein sequence ID" value="VFT95605.1"/>
    <property type="molecule type" value="Genomic_DNA"/>
</dbReference>
<feature type="region of interest" description="Disordered" evidence="2">
    <location>
        <begin position="283"/>
        <end position="305"/>
    </location>
</feature>
<reference evidence="4 5" key="1">
    <citation type="submission" date="2019-03" db="EMBL/GenBank/DDBJ databases">
        <authorList>
            <person name="Gaulin E."/>
            <person name="Dumas B."/>
        </authorList>
    </citation>
    <scope>NUCLEOTIDE SEQUENCE [LARGE SCALE GENOMIC DNA]</scope>
    <source>
        <strain evidence="4">CBS 568.67</strain>
    </source>
</reference>
<dbReference type="SUPFAM" id="SSF57959">
    <property type="entry name" value="Leucine zipper domain"/>
    <property type="match status" value="1"/>
</dbReference>
<dbReference type="OrthoDB" id="75885at2759"/>
<name>A0A485LBF7_9STRA</name>
<proteinExistence type="predicted"/>
<gene>
    <name evidence="4" type="primary">Aste57867_18871</name>
    <name evidence="3" type="ORF">As57867_018807</name>
    <name evidence="4" type="ORF">ASTE57867_18871</name>
</gene>
<dbReference type="CDD" id="cd14688">
    <property type="entry name" value="bZIP_YAP"/>
    <property type="match status" value="1"/>
</dbReference>
<evidence type="ECO:0000256" key="2">
    <source>
        <dbReference type="SAM" id="MobiDB-lite"/>
    </source>
</evidence>
<dbReference type="AlphaFoldDB" id="A0A485LBF7"/>
<dbReference type="Gene3D" id="1.20.5.170">
    <property type="match status" value="1"/>
</dbReference>
<reference evidence="3" key="2">
    <citation type="submission" date="2019-06" db="EMBL/GenBank/DDBJ databases">
        <title>Genomics analysis of Aphanomyces spp. identifies a new class of oomycete effector associated with host adaptation.</title>
        <authorList>
            <person name="Gaulin E."/>
        </authorList>
    </citation>
    <scope>NUCLEOTIDE SEQUENCE</scope>
    <source>
        <strain evidence="3">CBS 578.67</strain>
    </source>
</reference>
<evidence type="ECO:0000256" key="1">
    <source>
        <dbReference type="SAM" id="Coils"/>
    </source>
</evidence>
<dbReference type="Proteomes" id="UP000332933">
    <property type="component" value="Unassembled WGS sequence"/>
</dbReference>
<feature type="coiled-coil region" evidence="1">
    <location>
        <begin position="65"/>
        <end position="99"/>
    </location>
</feature>
<feature type="region of interest" description="Disordered" evidence="2">
    <location>
        <begin position="34"/>
        <end position="65"/>
    </location>
</feature>
<keyword evidence="1" id="KW-0175">Coiled coil</keyword>
<protein>
    <submittedName>
        <fullName evidence="4">Aste57867_18871 protein</fullName>
    </submittedName>
</protein>
<feature type="compositionally biased region" description="Basic and acidic residues" evidence="2">
    <location>
        <begin position="38"/>
        <end position="57"/>
    </location>
</feature>
<evidence type="ECO:0000313" key="5">
    <source>
        <dbReference type="Proteomes" id="UP000332933"/>
    </source>
</evidence>
<sequence>MAAPFQMPTLWLNVEVDAEQLICEVAHSTDLQNQYDAARQRPTRESAHGRERRREQCRVSQKTFRERKKKEQEDFELSVQVLENKVRDLEERKAQLIRSLPLQYVLAAQPDFDGGAPAKLARKYINVFKTGYVPSKRRAGERQERFLRAIADEDINYNGAIGIQCILDNWSRYTSSFSAINIEAFRCDVMKTDDGAIVKGVTRSTLKMNRQSIELFFPNCPDTLKPRLIGQNLIVVATMHWSFDEHDRLVQLTGRGDFTSGLLTILQSPEDVAMVLTRSRIVPAQLPPPSSSPRPGKLNVEYLQT</sequence>
<evidence type="ECO:0000313" key="4">
    <source>
        <dbReference type="EMBL" id="VFT95605.1"/>
    </source>
</evidence>
<dbReference type="GO" id="GO:0003700">
    <property type="term" value="F:DNA-binding transcription factor activity"/>
    <property type="evidence" value="ECO:0007669"/>
    <property type="project" value="InterPro"/>
</dbReference>
<dbReference type="EMBL" id="VJMH01006420">
    <property type="protein sequence ID" value="KAF0689688.1"/>
    <property type="molecule type" value="Genomic_DNA"/>
</dbReference>
<dbReference type="InterPro" id="IPR046347">
    <property type="entry name" value="bZIP_sf"/>
</dbReference>
<accession>A0A485LBF7</accession>
<keyword evidence="5" id="KW-1185">Reference proteome</keyword>
<organism evidence="4 5">
    <name type="scientific">Aphanomyces stellatus</name>
    <dbReference type="NCBI Taxonomy" id="120398"/>
    <lineage>
        <taxon>Eukaryota</taxon>
        <taxon>Sar</taxon>
        <taxon>Stramenopiles</taxon>
        <taxon>Oomycota</taxon>
        <taxon>Saprolegniomycetes</taxon>
        <taxon>Saprolegniales</taxon>
        <taxon>Verrucalvaceae</taxon>
        <taxon>Aphanomyces</taxon>
    </lineage>
</organism>